<dbReference type="Gene3D" id="4.10.280.10">
    <property type="entry name" value="Helix-loop-helix DNA-binding domain"/>
    <property type="match status" value="1"/>
</dbReference>
<dbReference type="PANTHER" id="PTHR46772:SF8">
    <property type="entry name" value="TRANSCRIPTION FACTOR BHLH95"/>
    <property type="match status" value="1"/>
</dbReference>
<dbReference type="InterPro" id="IPR044278">
    <property type="entry name" value="BHLH95-like"/>
</dbReference>
<evidence type="ECO:0000256" key="3">
    <source>
        <dbReference type="ARBA" id="ARBA00023125"/>
    </source>
</evidence>
<name>A0A9D4VXB3_PEA</name>
<evidence type="ECO:0000256" key="1">
    <source>
        <dbReference type="ARBA" id="ARBA00004123"/>
    </source>
</evidence>
<dbReference type="Gramene" id="Psat07G0616600-T1">
    <property type="protein sequence ID" value="KAI5391202.1"/>
    <property type="gene ID" value="KIW84_076166"/>
</dbReference>
<keyword evidence="6" id="KW-0732">Signal</keyword>
<dbReference type="SMART" id="SM00353">
    <property type="entry name" value="HLH"/>
    <property type="match status" value="1"/>
</dbReference>
<dbReference type="PROSITE" id="PS50888">
    <property type="entry name" value="BHLH"/>
    <property type="match status" value="1"/>
</dbReference>
<dbReference type="InterPro" id="IPR036638">
    <property type="entry name" value="HLH_DNA-bd_sf"/>
</dbReference>
<gene>
    <name evidence="8" type="ORF">KIW84_076166</name>
</gene>
<dbReference type="GO" id="GO:0003700">
    <property type="term" value="F:DNA-binding transcription factor activity"/>
    <property type="evidence" value="ECO:0007669"/>
    <property type="project" value="InterPro"/>
</dbReference>
<comment type="subcellular location">
    <subcellularLocation>
        <location evidence="1">Nucleus</location>
    </subcellularLocation>
</comment>
<evidence type="ECO:0000259" key="7">
    <source>
        <dbReference type="PROSITE" id="PS50888"/>
    </source>
</evidence>
<dbReference type="GO" id="GO:0005634">
    <property type="term" value="C:nucleus"/>
    <property type="evidence" value="ECO:0007669"/>
    <property type="project" value="UniProtKB-SubCell"/>
</dbReference>
<keyword evidence="2" id="KW-0805">Transcription regulation</keyword>
<dbReference type="GO" id="GO:0009960">
    <property type="term" value="P:endosperm development"/>
    <property type="evidence" value="ECO:0007669"/>
    <property type="project" value="InterPro"/>
</dbReference>
<evidence type="ECO:0000256" key="4">
    <source>
        <dbReference type="ARBA" id="ARBA00023163"/>
    </source>
</evidence>
<evidence type="ECO:0000256" key="6">
    <source>
        <dbReference type="SAM" id="SignalP"/>
    </source>
</evidence>
<dbReference type="Pfam" id="PF00010">
    <property type="entry name" value="HLH"/>
    <property type="match status" value="1"/>
</dbReference>
<sequence length="319" mass="36300">FAFLILYFFGIAMRVNHDDGVYASFRWENQSWSDLLNFENLGESSEQKLNMKSLNHKEGLNEGEVHVNKKQNRVEVVIRSENDIKDGGKDGIYRDLDHEMHILAERERRKKMRNMFSSLHALLPELPSKADNSTIVDAAVKKIKNLKKIIGILEKKKKEKLKYVSLLGSESSSVIKKPHWQPYESREAIIVDHGSSSYNNNFPTSAIATSYHSSKALVQSTPPPQQVAFRTWSYQNVVLNIYGGEAQFCICATKMLGLLTMIAFVLEKYRIDVVVANITCNGNGNFYMILAHARQCLQDSISVEETYKQAAKEIMMLIS</sequence>
<keyword evidence="9" id="KW-1185">Reference proteome</keyword>
<dbReference type="Proteomes" id="UP001058974">
    <property type="component" value="Chromosome 7"/>
</dbReference>
<evidence type="ECO:0000256" key="2">
    <source>
        <dbReference type="ARBA" id="ARBA00023015"/>
    </source>
</evidence>
<feature type="chain" id="PRO_5038614755" description="BHLH domain-containing protein" evidence="6">
    <location>
        <begin position="18"/>
        <end position="319"/>
    </location>
</feature>
<dbReference type="EMBL" id="JAMSHJ010000007">
    <property type="protein sequence ID" value="KAI5391202.1"/>
    <property type="molecule type" value="Genomic_DNA"/>
</dbReference>
<evidence type="ECO:0000256" key="5">
    <source>
        <dbReference type="ARBA" id="ARBA00023242"/>
    </source>
</evidence>
<accession>A0A9D4VXB3</accession>
<dbReference type="AlphaFoldDB" id="A0A9D4VXB3"/>
<dbReference type="GO" id="GO:0003677">
    <property type="term" value="F:DNA binding"/>
    <property type="evidence" value="ECO:0007669"/>
    <property type="project" value="UniProtKB-KW"/>
</dbReference>
<dbReference type="CDD" id="cd11393">
    <property type="entry name" value="bHLH_AtbHLH_like"/>
    <property type="match status" value="1"/>
</dbReference>
<dbReference type="GO" id="GO:0046983">
    <property type="term" value="F:protein dimerization activity"/>
    <property type="evidence" value="ECO:0007669"/>
    <property type="project" value="InterPro"/>
</dbReference>
<comment type="caution">
    <text evidence="8">The sequence shown here is derived from an EMBL/GenBank/DDBJ whole genome shotgun (WGS) entry which is preliminary data.</text>
</comment>
<evidence type="ECO:0000313" key="8">
    <source>
        <dbReference type="EMBL" id="KAI5391202.1"/>
    </source>
</evidence>
<keyword evidence="3" id="KW-0238">DNA-binding</keyword>
<feature type="non-terminal residue" evidence="8">
    <location>
        <position position="1"/>
    </location>
</feature>
<dbReference type="InterPro" id="IPR045239">
    <property type="entry name" value="bHLH95_bHLH"/>
</dbReference>
<organism evidence="8 9">
    <name type="scientific">Pisum sativum</name>
    <name type="common">Garden pea</name>
    <name type="synonym">Lathyrus oleraceus</name>
    <dbReference type="NCBI Taxonomy" id="3888"/>
    <lineage>
        <taxon>Eukaryota</taxon>
        <taxon>Viridiplantae</taxon>
        <taxon>Streptophyta</taxon>
        <taxon>Embryophyta</taxon>
        <taxon>Tracheophyta</taxon>
        <taxon>Spermatophyta</taxon>
        <taxon>Magnoliopsida</taxon>
        <taxon>eudicotyledons</taxon>
        <taxon>Gunneridae</taxon>
        <taxon>Pentapetalae</taxon>
        <taxon>rosids</taxon>
        <taxon>fabids</taxon>
        <taxon>Fabales</taxon>
        <taxon>Fabaceae</taxon>
        <taxon>Papilionoideae</taxon>
        <taxon>50 kb inversion clade</taxon>
        <taxon>NPAAA clade</taxon>
        <taxon>Hologalegina</taxon>
        <taxon>IRL clade</taxon>
        <taxon>Fabeae</taxon>
        <taxon>Lathyrus</taxon>
    </lineage>
</organism>
<feature type="domain" description="BHLH" evidence="7">
    <location>
        <begin position="96"/>
        <end position="146"/>
    </location>
</feature>
<protein>
    <recommendedName>
        <fullName evidence="7">BHLH domain-containing protein</fullName>
    </recommendedName>
</protein>
<keyword evidence="4" id="KW-0804">Transcription</keyword>
<proteinExistence type="predicted"/>
<feature type="signal peptide" evidence="6">
    <location>
        <begin position="1"/>
        <end position="17"/>
    </location>
</feature>
<evidence type="ECO:0000313" key="9">
    <source>
        <dbReference type="Proteomes" id="UP001058974"/>
    </source>
</evidence>
<reference evidence="8 9" key="1">
    <citation type="journal article" date="2022" name="Nat. Genet.">
        <title>Improved pea reference genome and pan-genome highlight genomic features and evolutionary characteristics.</title>
        <authorList>
            <person name="Yang T."/>
            <person name="Liu R."/>
            <person name="Luo Y."/>
            <person name="Hu S."/>
            <person name="Wang D."/>
            <person name="Wang C."/>
            <person name="Pandey M.K."/>
            <person name="Ge S."/>
            <person name="Xu Q."/>
            <person name="Li N."/>
            <person name="Li G."/>
            <person name="Huang Y."/>
            <person name="Saxena R.K."/>
            <person name="Ji Y."/>
            <person name="Li M."/>
            <person name="Yan X."/>
            <person name="He Y."/>
            <person name="Liu Y."/>
            <person name="Wang X."/>
            <person name="Xiang C."/>
            <person name="Varshney R.K."/>
            <person name="Ding H."/>
            <person name="Gao S."/>
            <person name="Zong X."/>
        </authorList>
    </citation>
    <scope>NUCLEOTIDE SEQUENCE [LARGE SCALE GENOMIC DNA]</scope>
    <source>
        <strain evidence="8 9">cv. Zhongwan 6</strain>
    </source>
</reference>
<dbReference type="SUPFAM" id="SSF47459">
    <property type="entry name" value="HLH, helix-loop-helix DNA-binding domain"/>
    <property type="match status" value="1"/>
</dbReference>
<dbReference type="InterPro" id="IPR011598">
    <property type="entry name" value="bHLH_dom"/>
</dbReference>
<keyword evidence="5" id="KW-0539">Nucleus</keyword>
<dbReference type="PANTHER" id="PTHR46772">
    <property type="entry name" value="BHLH DOMAIN-CONTAINING PROTEIN"/>
    <property type="match status" value="1"/>
</dbReference>